<dbReference type="AlphaFoldDB" id="A0A8C8XPY3"/>
<accession>A0A8C8XPY3</accession>
<feature type="region of interest" description="Disordered" evidence="1">
    <location>
        <begin position="106"/>
        <end position="154"/>
    </location>
</feature>
<evidence type="ECO:0000313" key="2">
    <source>
        <dbReference type="Ensembl" id="ENSPLOP00000021037.1"/>
    </source>
</evidence>
<protein>
    <submittedName>
        <fullName evidence="2">Uncharacterized protein</fullName>
    </submittedName>
</protein>
<evidence type="ECO:0000256" key="1">
    <source>
        <dbReference type="SAM" id="MobiDB-lite"/>
    </source>
</evidence>
<evidence type="ECO:0000313" key="3">
    <source>
        <dbReference type="Proteomes" id="UP000694399"/>
    </source>
</evidence>
<dbReference type="Proteomes" id="UP000694399">
    <property type="component" value="Chromosome F1"/>
</dbReference>
<dbReference type="Ensembl" id="ENSPLOT00000023256.1">
    <property type="protein sequence ID" value="ENSPLOP00000021037.1"/>
    <property type="gene ID" value="ENSPLOG00000015423.1"/>
</dbReference>
<name>A0A8C8XPY3_PANLE</name>
<dbReference type="GeneTree" id="ENSGT00910000147704"/>
<keyword evidence="3" id="KW-1185">Reference proteome</keyword>
<organism evidence="2 3">
    <name type="scientific">Panthera leo</name>
    <name type="common">Lion</name>
    <dbReference type="NCBI Taxonomy" id="9689"/>
    <lineage>
        <taxon>Eukaryota</taxon>
        <taxon>Metazoa</taxon>
        <taxon>Chordata</taxon>
        <taxon>Craniata</taxon>
        <taxon>Vertebrata</taxon>
        <taxon>Euteleostomi</taxon>
        <taxon>Mammalia</taxon>
        <taxon>Eutheria</taxon>
        <taxon>Laurasiatheria</taxon>
        <taxon>Carnivora</taxon>
        <taxon>Feliformia</taxon>
        <taxon>Felidae</taxon>
        <taxon>Pantherinae</taxon>
        <taxon>Panthera</taxon>
    </lineage>
</organism>
<proteinExistence type="predicted"/>
<reference evidence="2" key="1">
    <citation type="journal article" date="2019" name="bioRxiv">
        <title>Long live the king: chromosome-level assembly of the lion (Panthera leo) using linked-read, Hi-C, and long read data.</title>
        <authorList>
            <person name="Armstrong E.E."/>
            <person name="Taylor R.W."/>
            <person name="Miller D.E."/>
            <person name="Kaelin C."/>
            <person name="Barsh G."/>
            <person name="Hadly E.A."/>
            <person name="Petrov D."/>
        </authorList>
    </citation>
    <scope>NUCLEOTIDE SEQUENCE [LARGE SCALE GENOMIC DNA]</scope>
</reference>
<reference evidence="2" key="2">
    <citation type="submission" date="2025-08" db="UniProtKB">
        <authorList>
            <consortium name="Ensembl"/>
        </authorList>
    </citation>
    <scope>IDENTIFICATION</scope>
</reference>
<dbReference type="OMA" id="LHAVGHH"/>
<reference evidence="2" key="3">
    <citation type="submission" date="2025-09" db="UniProtKB">
        <authorList>
            <consortium name="Ensembl"/>
        </authorList>
    </citation>
    <scope>IDENTIFICATION</scope>
</reference>
<sequence length="198" mass="21528">MAFLLQGRKLNGRGFKDTLRRIHEARRGPVYGPATCSVVAERAVGAEEVAALHAVGHHVIKGPLLEVERIQSCRHLKKAALRHAGRAGPEARRRLVDAQLTDVVGPGDGAPLGQHHGVAAGGRRYRRRVRQPGGGLGRQRPEQRGVRSPQVPKEPLDHLVPVTVVVLQGHFGDLKHRADVCVCVCVCVCVYTDVCRTI</sequence>